<feature type="domain" description="Flavodoxin-like" evidence="4">
    <location>
        <begin position="5"/>
        <end position="158"/>
    </location>
</feature>
<feature type="domain" description="4Fe-4S ferredoxin-type" evidence="5">
    <location>
        <begin position="188"/>
        <end position="217"/>
    </location>
</feature>
<dbReference type="RefSeq" id="WP_209659963.1">
    <property type="nucleotide sequence ID" value="NZ_JAGGLI010000008.1"/>
</dbReference>
<dbReference type="InterPro" id="IPR008254">
    <property type="entry name" value="Flavodoxin/NO_synth"/>
</dbReference>
<evidence type="ECO:0000313" key="6">
    <source>
        <dbReference type="EMBL" id="MBP2027166.1"/>
    </source>
</evidence>
<dbReference type="Gene3D" id="3.40.50.360">
    <property type="match status" value="1"/>
</dbReference>
<dbReference type="SUPFAM" id="SSF46548">
    <property type="entry name" value="alpha-helical ferredoxin"/>
    <property type="match status" value="1"/>
</dbReference>
<dbReference type="InterPro" id="IPR017896">
    <property type="entry name" value="4Fe4S_Fe-S-bd"/>
</dbReference>
<dbReference type="InterPro" id="IPR029039">
    <property type="entry name" value="Flavoprotein-like_sf"/>
</dbReference>
<proteinExistence type="predicted"/>
<dbReference type="SUPFAM" id="SSF52218">
    <property type="entry name" value="Flavoproteins"/>
    <property type="match status" value="1"/>
</dbReference>
<keyword evidence="7" id="KW-1185">Reference proteome</keyword>
<gene>
    <name evidence="6" type="ORF">J2Z35_000960</name>
</gene>
<name>A0ABS4KJ56_9FIRM</name>
<evidence type="ECO:0000256" key="2">
    <source>
        <dbReference type="ARBA" id="ARBA00023004"/>
    </source>
</evidence>
<dbReference type="PROSITE" id="PS50902">
    <property type="entry name" value="FLAVODOXIN_LIKE"/>
    <property type="match status" value="1"/>
</dbReference>
<dbReference type="PROSITE" id="PS00198">
    <property type="entry name" value="4FE4S_FER_1"/>
    <property type="match status" value="1"/>
</dbReference>
<dbReference type="InterPro" id="IPR017900">
    <property type="entry name" value="4Fe4S_Fe_S_CS"/>
</dbReference>
<dbReference type="Pfam" id="PF00258">
    <property type="entry name" value="Flavodoxin_1"/>
    <property type="match status" value="1"/>
</dbReference>
<dbReference type="PROSITE" id="PS51379">
    <property type="entry name" value="4FE4S_FER_2"/>
    <property type="match status" value="2"/>
</dbReference>
<reference evidence="6 7" key="1">
    <citation type="submission" date="2021-03" db="EMBL/GenBank/DDBJ databases">
        <title>Genomic Encyclopedia of Type Strains, Phase IV (KMG-IV): sequencing the most valuable type-strain genomes for metagenomic binning, comparative biology and taxonomic classification.</title>
        <authorList>
            <person name="Goeker M."/>
        </authorList>
    </citation>
    <scope>NUCLEOTIDE SEQUENCE [LARGE SCALE GENOMIC DNA]</scope>
    <source>
        <strain evidence="6 7">DSM 27512</strain>
    </source>
</reference>
<protein>
    <submittedName>
        <fullName evidence="6">Flavodoxin/formate hydrogenlyase subunit 6/NADH:ubiquinone oxidoreductase subunit I</fullName>
    </submittedName>
</protein>
<dbReference type="InterPro" id="IPR047964">
    <property type="entry name" value="EFR1-like"/>
</dbReference>
<sequence>MSKKILILYHSGAGSTKTLAEIYLEKLGKYYQTDIEPISLEYDYKKMLKYDFLILGFPTYHCEPSLSMTEFINNMPKFENEIRGFAFTTFGLYSANTMRIFIKEAIKKNLIINESSIYRAPATDGALLLPSFSFMFRYEKNIKSRLEEDIFNIKKLLKKRKIKVNIPRFKIYSILNYPNKFLGKKYKRSFKIEKTTCIKCGICSANCIRNCWADDGGFPLHIKYDCEFCYRCIHHCPKESILLSSKTKNKPKLNQEFYRKLKDEIQI</sequence>
<organism evidence="6 7">
    <name type="scientific">Acetoanaerobium pronyense</name>
    <dbReference type="NCBI Taxonomy" id="1482736"/>
    <lineage>
        <taxon>Bacteria</taxon>
        <taxon>Bacillati</taxon>
        <taxon>Bacillota</taxon>
        <taxon>Clostridia</taxon>
        <taxon>Peptostreptococcales</taxon>
        <taxon>Filifactoraceae</taxon>
        <taxon>Acetoanaerobium</taxon>
    </lineage>
</organism>
<feature type="domain" description="4Fe-4S ferredoxin-type" evidence="5">
    <location>
        <begin position="218"/>
        <end position="246"/>
    </location>
</feature>
<dbReference type="EMBL" id="JAGGLI010000008">
    <property type="protein sequence ID" value="MBP2027166.1"/>
    <property type="molecule type" value="Genomic_DNA"/>
</dbReference>
<dbReference type="Proteomes" id="UP001314903">
    <property type="component" value="Unassembled WGS sequence"/>
</dbReference>
<evidence type="ECO:0000256" key="1">
    <source>
        <dbReference type="ARBA" id="ARBA00022723"/>
    </source>
</evidence>
<keyword evidence="1" id="KW-0479">Metal-binding</keyword>
<evidence type="ECO:0000313" key="7">
    <source>
        <dbReference type="Proteomes" id="UP001314903"/>
    </source>
</evidence>
<dbReference type="Gene3D" id="3.30.70.20">
    <property type="match status" value="1"/>
</dbReference>
<evidence type="ECO:0000256" key="3">
    <source>
        <dbReference type="ARBA" id="ARBA00023014"/>
    </source>
</evidence>
<accession>A0ABS4KJ56</accession>
<comment type="caution">
    <text evidence="6">The sequence shown here is derived from an EMBL/GenBank/DDBJ whole genome shotgun (WGS) entry which is preliminary data.</text>
</comment>
<keyword evidence="3" id="KW-0411">Iron-sulfur</keyword>
<evidence type="ECO:0000259" key="4">
    <source>
        <dbReference type="PROSITE" id="PS50902"/>
    </source>
</evidence>
<keyword evidence="2" id="KW-0408">Iron</keyword>
<evidence type="ECO:0000259" key="5">
    <source>
        <dbReference type="PROSITE" id="PS51379"/>
    </source>
</evidence>
<dbReference type="NCBIfam" id="NF038196">
    <property type="entry name" value="ferrodoxin_EFR1"/>
    <property type="match status" value="1"/>
</dbReference>